<dbReference type="Proteomes" id="UP000028834">
    <property type="component" value="Unassembled WGS sequence"/>
</dbReference>
<gene>
    <name evidence="2" type="ORF">TGRUB_430900</name>
</gene>
<name>A0A086M050_TOXGO</name>
<dbReference type="EMBL" id="AFYV02001337">
    <property type="protein sequence ID" value="KFG62268.1"/>
    <property type="molecule type" value="Genomic_DNA"/>
</dbReference>
<protein>
    <submittedName>
        <fullName evidence="2">Peptidase M16 inactive domain protein</fullName>
    </submittedName>
</protein>
<dbReference type="VEuPathDB" id="ToxoDB:TGRUB_430900"/>
<feature type="region of interest" description="Disordered" evidence="1">
    <location>
        <begin position="27"/>
        <end position="87"/>
    </location>
</feature>
<feature type="compositionally biased region" description="Basic and acidic residues" evidence="1">
    <location>
        <begin position="77"/>
        <end position="87"/>
    </location>
</feature>
<feature type="compositionally biased region" description="Acidic residues" evidence="1">
    <location>
        <begin position="40"/>
        <end position="73"/>
    </location>
</feature>
<dbReference type="AlphaFoldDB" id="A0A086M050"/>
<accession>A0A086M050</accession>
<reference evidence="2 3" key="1">
    <citation type="submission" date="2014-05" db="EMBL/GenBank/DDBJ databases">
        <authorList>
            <person name="Sibley D."/>
            <person name="Venepally P."/>
            <person name="Karamycheva S."/>
            <person name="Hadjithomas M."/>
            <person name="Khan A."/>
            <person name="Brunk B."/>
            <person name="Roos D."/>
            <person name="Caler E."/>
            <person name="Lorenzi H."/>
        </authorList>
    </citation>
    <scope>NUCLEOTIDE SEQUENCE [LARGE SCALE GENOMIC DNA]</scope>
    <source>
        <strain evidence="2 3">RUB</strain>
    </source>
</reference>
<sequence length="87" mass="9743">MQAEGTVKDLEAAGVRVTLVHTEHTLRQLQLGEGDTLSDLGEEEEDEEEGEDEDEDEDEDEEEEGDEEDDEDACCGGEREHDAQCHH</sequence>
<proteinExistence type="predicted"/>
<evidence type="ECO:0000313" key="2">
    <source>
        <dbReference type="EMBL" id="KFG62268.1"/>
    </source>
</evidence>
<evidence type="ECO:0000313" key="3">
    <source>
        <dbReference type="Proteomes" id="UP000028834"/>
    </source>
</evidence>
<organism evidence="2 3">
    <name type="scientific">Toxoplasma gondii RUB</name>
    <dbReference type="NCBI Taxonomy" id="935652"/>
    <lineage>
        <taxon>Eukaryota</taxon>
        <taxon>Sar</taxon>
        <taxon>Alveolata</taxon>
        <taxon>Apicomplexa</taxon>
        <taxon>Conoidasida</taxon>
        <taxon>Coccidia</taxon>
        <taxon>Eucoccidiorida</taxon>
        <taxon>Eimeriorina</taxon>
        <taxon>Sarcocystidae</taxon>
        <taxon>Toxoplasma</taxon>
    </lineage>
</organism>
<evidence type="ECO:0000256" key="1">
    <source>
        <dbReference type="SAM" id="MobiDB-lite"/>
    </source>
</evidence>
<comment type="caution">
    <text evidence="2">The sequence shown here is derived from an EMBL/GenBank/DDBJ whole genome shotgun (WGS) entry which is preliminary data.</text>
</comment>